<accession>A0AAD3CVF8</accession>
<dbReference type="Proteomes" id="UP001054902">
    <property type="component" value="Unassembled WGS sequence"/>
</dbReference>
<evidence type="ECO:0000313" key="4">
    <source>
        <dbReference type="Proteomes" id="UP001054902"/>
    </source>
</evidence>
<protein>
    <recommendedName>
        <fullName evidence="2">Thioredoxin domain-containing protein</fullName>
    </recommendedName>
</protein>
<gene>
    <name evidence="3" type="ORF">CTEN210_08236</name>
</gene>
<dbReference type="SUPFAM" id="SSF52833">
    <property type="entry name" value="Thioredoxin-like"/>
    <property type="match status" value="1"/>
</dbReference>
<dbReference type="EMBL" id="BLLK01000045">
    <property type="protein sequence ID" value="GFH51760.1"/>
    <property type="molecule type" value="Genomic_DNA"/>
</dbReference>
<dbReference type="InterPro" id="IPR013766">
    <property type="entry name" value="Thioredoxin_domain"/>
</dbReference>
<evidence type="ECO:0000313" key="3">
    <source>
        <dbReference type="EMBL" id="GFH51760.1"/>
    </source>
</evidence>
<feature type="signal peptide" evidence="1">
    <location>
        <begin position="1"/>
        <end position="19"/>
    </location>
</feature>
<evidence type="ECO:0000256" key="1">
    <source>
        <dbReference type="SAM" id="SignalP"/>
    </source>
</evidence>
<dbReference type="Gene3D" id="3.40.30.10">
    <property type="entry name" value="Glutaredoxin"/>
    <property type="match status" value="1"/>
</dbReference>
<evidence type="ECO:0000259" key="2">
    <source>
        <dbReference type="PROSITE" id="PS51352"/>
    </source>
</evidence>
<reference evidence="3 4" key="1">
    <citation type="journal article" date="2021" name="Sci. Rep.">
        <title>The genome of the diatom Chaetoceros tenuissimus carries an ancient integrated fragment of an extant virus.</title>
        <authorList>
            <person name="Hongo Y."/>
            <person name="Kimura K."/>
            <person name="Takaki Y."/>
            <person name="Yoshida Y."/>
            <person name="Baba S."/>
            <person name="Kobayashi G."/>
            <person name="Nagasaki K."/>
            <person name="Hano T."/>
            <person name="Tomaru Y."/>
        </authorList>
    </citation>
    <scope>NUCLEOTIDE SEQUENCE [LARGE SCALE GENOMIC DNA]</scope>
    <source>
        <strain evidence="3 4">NIES-3715</strain>
    </source>
</reference>
<feature type="domain" description="Thioredoxin" evidence="2">
    <location>
        <begin position="422"/>
        <end position="556"/>
    </location>
</feature>
<dbReference type="CDD" id="cd02947">
    <property type="entry name" value="TRX_family"/>
    <property type="match status" value="1"/>
</dbReference>
<organism evidence="3 4">
    <name type="scientific">Chaetoceros tenuissimus</name>
    <dbReference type="NCBI Taxonomy" id="426638"/>
    <lineage>
        <taxon>Eukaryota</taxon>
        <taxon>Sar</taxon>
        <taxon>Stramenopiles</taxon>
        <taxon>Ochrophyta</taxon>
        <taxon>Bacillariophyta</taxon>
        <taxon>Coscinodiscophyceae</taxon>
        <taxon>Chaetocerotophycidae</taxon>
        <taxon>Chaetocerotales</taxon>
        <taxon>Chaetocerotaceae</taxon>
        <taxon>Chaetoceros</taxon>
    </lineage>
</organism>
<feature type="chain" id="PRO_5042072922" description="Thioredoxin domain-containing protein" evidence="1">
    <location>
        <begin position="20"/>
        <end position="569"/>
    </location>
</feature>
<keyword evidence="4" id="KW-1185">Reference proteome</keyword>
<proteinExistence type="predicted"/>
<sequence length="569" mass="61877">MRLTIKALFFLSLFPSSESFHIPARSHKITKAFQLDAVSRELVGMIDGSNYNALELFTAAEGNSVLKDVSVKGEKIGIIKIVAGSTDENPKERIVGVAVDPDSTNVETVRISSKNGGIHLQKDSVAVVPRRISDEDAMSTLFASLTGVHCAFHDPIRNDGRVVEGVGGSNDDFMVSSDMDTEGKKVVILGGGEYSCFITDSIATLGGDAQQITANTSLKPRKNVSNVKVNGPGIGEEEFSFSSIMNFDALVDTLSDETKLGEAACRGLMDSDAILGANEECSSSVIKLLQRQNRCNRYISTMTAPQQKVRDEGIIWGRGKANDFTKDANAKASSTIRKHLSTMHTPKRFGRKTLQPLLDAGVVFQRKAKDNVLSHSWNLQDFWELLSWPRDAEGGNIRFGLPVVEDIDSLEMEGERMISAPPSTGKSGPATPRDEFAGKKNPFVVDINDLKELSHEVIEQEKDCVLFLSAAYCRTCKKLSPQYTKLARDHAKAGNGITFAKANTAGKLGKDVVKAMGVDSVPAFAFFKDGKRYGSVISISKMPSKKLDVAIDLLLSGGEWDKQKVNFTP</sequence>
<name>A0AAD3CVF8_9STRA</name>
<dbReference type="AlphaFoldDB" id="A0AAD3CVF8"/>
<dbReference type="InterPro" id="IPR036249">
    <property type="entry name" value="Thioredoxin-like_sf"/>
</dbReference>
<comment type="caution">
    <text evidence="3">The sequence shown here is derived from an EMBL/GenBank/DDBJ whole genome shotgun (WGS) entry which is preliminary data.</text>
</comment>
<keyword evidence="1" id="KW-0732">Signal</keyword>
<dbReference type="Pfam" id="PF00085">
    <property type="entry name" value="Thioredoxin"/>
    <property type="match status" value="1"/>
</dbReference>
<dbReference type="PROSITE" id="PS51352">
    <property type="entry name" value="THIOREDOXIN_2"/>
    <property type="match status" value="1"/>
</dbReference>